<name>A0ABP8R5K7_9ACTN</name>
<evidence type="ECO:0000313" key="2">
    <source>
        <dbReference type="Proteomes" id="UP001500503"/>
    </source>
</evidence>
<accession>A0ABP8R5K7</accession>
<organism evidence="1 2">
    <name type="scientific">Actinoallomurus oryzae</name>
    <dbReference type="NCBI Taxonomy" id="502180"/>
    <lineage>
        <taxon>Bacteria</taxon>
        <taxon>Bacillati</taxon>
        <taxon>Actinomycetota</taxon>
        <taxon>Actinomycetes</taxon>
        <taxon>Streptosporangiales</taxon>
        <taxon>Thermomonosporaceae</taxon>
        <taxon>Actinoallomurus</taxon>
    </lineage>
</organism>
<protein>
    <submittedName>
        <fullName evidence="1">SAM-dependent methyltransferase</fullName>
    </submittedName>
</protein>
<dbReference type="Proteomes" id="UP001500503">
    <property type="component" value="Unassembled WGS sequence"/>
</dbReference>
<dbReference type="EMBL" id="BAABHF010000059">
    <property type="protein sequence ID" value="GAA4518275.1"/>
    <property type="molecule type" value="Genomic_DNA"/>
</dbReference>
<keyword evidence="2" id="KW-1185">Reference proteome</keyword>
<comment type="caution">
    <text evidence="1">The sequence shown here is derived from an EMBL/GenBank/DDBJ whole genome shotgun (WGS) entry which is preliminary data.</text>
</comment>
<dbReference type="PIRSF" id="PIRSF017393">
    <property type="entry name" value="MTase_SAV2177"/>
    <property type="match status" value="1"/>
</dbReference>
<dbReference type="GO" id="GO:0032259">
    <property type="term" value="P:methylation"/>
    <property type="evidence" value="ECO:0007669"/>
    <property type="project" value="UniProtKB-KW"/>
</dbReference>
<dbReference type="Pfam" id="PF04672">
    <property type="entry name" value="Methyltransf_19"/>
    <property type="match status" value="1"/>
</dbReference>
<dbReference type="InterPro" id="IPR029063">
    <property type="entry name" value="SAM-dependent_MTases_sf"/>
</dbReference>
<keyword evidence="1" id="KW-0808">Transferase</keyword>
<dbReference type="SUPFAM" id="SSF53335">
    <property type="entry name" value="S-adenosyl-L-methionine-dependent methyltransferases"/>
    <property type="match status" value="1"/>
</dbReference>
<dbReference type="CDD" id="cd02440">
    <property type="entry name" value="AdoMet_MTases"/>
    <property type="match status" value="1"/>
</dbReference>
<keyword evidence="1" id="KW-0489">Methyltransferase</keyword>
<evidence type="ECO:0000313" key="1">
    <source>
        <dbReference type="EMBL" id="GAA4518275.1"/>
    </source>
</evidence>
<dbReference type="GO" id="GO:0008168">
    <property type="term" value="F:methyltransferase activity"/>
    <property type="evidence" value="ECO:0007669"/>
    <property type="project" value="UniProtKB-KW"/>
</dbReference>
<gene>
    <name evidence="1" type="ORF">GCM10023191_092160</name>
</gene>
<dbReference type="InterPro" id="IPR006764">
    <property type="entry name" value="SAM_dep_MeTrfase_SAV2177_type"/>
</dbReference>
<proteinExistence type="predicted"/>
<dbReference type="Gene3D" id="3.40.50.150">
    <property type="entry name" value="Vaccinia Virus protein VP39"/>
    <property type="match status" value="1"/>
</dbReference>
<reference evidence="2" key="1">
    <citation type="journal article" date="2019" name="Int. J. Syst. Evol. Microbiol.">
        <title>The Global Catalogue of Microorganisms (GCM) 10K type strain sequencing project: providing services to taxonomists for standard genome sequencing and annotation.</title>
        <authorList>
            <consortium name="The Broad Institute Genomics Platform"/>
            <consortium name="The Broad Institute Genome Sequencing Center for Infectious Disease"/>
            <person name="Wu L."/>
            <person name="Ma J."/>
        </authorList>
    </citation>
    <scope>NUCLEOTIDE SEQUENCE [LARGE SCALE GENOMIC DNA]</scope>
    <source>
        <strain evidence="2">JCM 17933</strain>
    </source>
</reference>
<sequence length="279" mass="30238">MPGDSLAFRDLEEGGAAVVGEHVDPETPNVARMYDYYLGGKDNFAADREAAERIMKIMPHAAEWVRANRGFLARAVRLLSESGIRQFIDIGTGLPTRESAHQVAGRMDAESRVVYVDIDPVVVSHGRALLATDERSTVIQADLRRPDDILSHPETRALIDFDRPVGLLLVAVLQFIPDDREVSDVLTRLRAALAPGSHLVISHITADEVAPAVAGEGREIYATTSLGSITPRSPSQVATFFDGLELLEPGLVGVEHWRAAEPPAGDRVPLGFLGAVARR</sequence>